<dbReference type="Gene3D" id="3.40.190.80">
    <property type="match status" value="1"/>
</dbReference>
<sequence length="262" mass="27350">MSLDLDALLAAAVNAAQAGGEVVLDGFGTALGAVEKRPGDWVTEIDTASERVVRAALEAAAPGLPVFGEEEGGEKAEVGWFVDPLDGTANFVHNFPAVGVSVGLMAEGVPIVGVVYAPMLGDLYTARSGGGTFFNGAPVSVSERSVEQAMVATGFPFRAKVQRLDEYLPIFERALRAFEDLRRAGAASLDLSWTASGVFDGYFEQGLGPWDVAAGALLVREAGGVVTDWHGDDKAWFDSGDIVAAPPAVHEVILALIAESDQ</sequence>
<dbReference type="PANTHER" id="PTHR20854:SF4">
    <property type="entry name" value="INOSITOL-1-MONOPHOSPHATASE-RELATED"/>
    <property type="match status" value="1"/>
</dbReference>
<evidence type="ECO:0000256" key="5">
    <source>
        <dbReference type="ARBA" id="ARBA00022723"/>
    </source>
</evidence>
<dbReference type="GO" id="GO:0046854">
    <property type="term" value="P:phosphatidylinositol phosphate biosynthetic process"/>
    <property type="evidence" value="ECO:0007669"/>
    <property type="project" value="InterPro"/>
</dbReference>
<dbReference type="PRINTS" id="PR00377">
    <property type="entry name" value="IMPHPHTASES"/>
</dbReference>
<dbReference type="InterPro" id="IPR020550">
    <property type="entry name" value="Inositol_monophosphatase_CS"/>
</dbReference>
<accession>A0A6J7GIW5</accession>
<dbReference type="AlphaFoldDB" id="A0A6J7GIW5"/>
<dbReference type="EMBL" id="CAFBPQ010000014">
    <property type="protein sequence ID" value="CAB5021053.1"/>
    <property type="molecule type" value="Genomic_DNA"/>
</dbReference>
<gene>
    <name evidence="8" type="ORF">UFOPK2683_01671</name>
    <name evidence="9" type="ORF">UFOPK3605_00650</name>
    <name evidence="10" type="ORF">UFOPK3897_00502</name>
    <name evidence="11" type="ORF">UFOPK4121_00661</name>
</gene>
<keyword evidence="6" id="KW-0378">Hydrolase</keyword>
<comment type="similarity">
    <text evidence="3">Belongs to the inositol monophosphatase superfamily.</text>
</comment>
<organism evidence="9">
    <name type="scientific">freshwater metagenome</name>
    <dbReference type="NCBI Taxonomy" id="449393"/>
    <lineage>
        <taxon>unclassified sequences</taxon>
        <taxon>metagenomes</taxon>
        <taxon>ecological metagenomes</taxon>
    </lineage>
</organism>
<dbReference type="EMBL" id="CAFBOF010000006">
    <property type="protein sequence ID" value="CAB4971887.1"/>
    <property type="molecule type" value="Genomic_DNA"/>
</dbReference>
<dbReference type="Pfam" id="PF00459">
    <property type="entry name" value="Inositol_P"/>
    <property type="match status" value="1"/>
</dbReference>
<dbReference type="CDD" id="cd01639">
    <property type="entry name" value="IMPase"/>
    <property type="match status" value="1"/>
</dbReference>
<dbReference type="GO" id="GO:0006020">
    <property type="term" value="P:inositol metabolic process"/>
    <property type="evidence" value="ECO:0007669"/>
    <property type="project" value="TreeGrafter"/>
</dbReference>
<name>A0A6J7GIW5_9ZZZZ</name>
<evidence type="ECO:0000256" key="4">
    <source>
        <dbReference type="ARBA" id="ARBA00013106"/>
    </source>
</evidence>
<evidence type="ECO:0000313" key="8">
    <source>
        <dbReference type="EMBL" id="CAB4737518.1"/>
    </source>
</evidence>
<comment type="catalytic activity">
    <reaction evidence="1">
        <text>a myo-inositol phosphate + H2O = myo-inositol + phosphate</text>
        <dbReference type="Rhea" id="RHEA:24056"/>
        <dbReference type="ChEBI" id="CHEBI:15377"/>
        <dbReference type="ChEBI" id="CHEBI:17268"/>
        <dbReference type="ChEBI" id="CHEBI:43474"/>
        <dbReference type="ChEBI" id="CHEBI:84139"/>
        <dbReference type="EC" id="3.1.3.25"/>
    </reaction>
</comment>
<dbReference type="PANTHER" id="PTHR20854">
    <property type="entry name" value="INOSITOL MONOPHOSPHATASE"/>
    <property type="match status" value="1"/>
</dbReference>
<evidence type="ECO:0000256" key="7">
    <source>
        <dbReference type="ARBA" id="ARBA00022842"/>
    </source>
</evidence>
<dbReference type="SUPFAM" id="SSF56655">
    <property type="entry name" value="Carbohydrate phosphatase"/>
    <property type="match status" value="1"/>
</dbReference>
<keyword evidence="7" id="KW-0460">Magnesium</keyword>
<comment type="cofactor">
    <cofactor evidence="2">
        <name>Mg(2+)</name>
        <dbReference type="ChEBI" id="CHEBI:18420"/>
    </cofactor>
</comment>
<dbReference type="InterPro" id="IPR000760">
    <property type="entry name" value="Inositol_monophosphatase-like"/>
</dbReference>
<dbReference type="EMBL" id="CAEZYK010000156">
    <property type="protein sequence ID" value="CAB4737518.1"/>
    <property type="molecule type" value="Genomic_DNA"/>
</dbReference>
<dbReference type="PROSITE" id="PS00630">
    <property type="entry name" value="IMP_2"/>
    <property type="match status" value="1"/>
</dbReference>
<dbReference type="PROSITE" id="PS00629">
    <property type="entry name" value="IMP_1"/>
    <property type="match status" value="1"/>
</dbReference>
<dbReference type="Gene3D" id="3.30.540.10">
    <property type="entry name" value="Fructose-1,6-Bisphosphatase, subunit A, domain 1"/>
    <property type="match status" value="1"/>
</dbReference>
<reference evidence="9" key="1">
    <citation type="submission" date="2020-05" db="EMBL/GenBank/DDBJ databases">
        <authorList>
            <person name="Chiriac C."/>
            <person name="Salcher M."/>
            <person name="Ghai R."/>
            <person name="Kavagutti S V."/>
        </authorList>
    </citation>
    <scope>NUCLEOTIDE SEQUENCE</scope>
</reference>
<evidence type="ECO:0000256" key="3">
    <source>
        <dbReference type="ARBA" id="ARBA00009759"/>
    </source>
</evidence>
<dbReference type="FunFam" id="3.30.540.10:FF:000003">
    <property type="entry name" value="Inositol-1-monophosphatase"/>
    <property type="match status" value="1"/>
</dbReference>
<evidence type="ECO:0000313" key="11">
    <source>
        <dbReference type="EMBL" id="CAB5021053.1"/>
    </source>
</evidence>
<protein>
    <recommendedName>
        <fullName evidence="4">inositol-phosphate phosphatase</fullName>
        <ecNumber evidence="4">3.1.3.25</ecNumber>
    </recommendedName>
</protein>
<evidence type="ECO:0000256" key="6">
    <source>
        <dbReference type="ARBA" id="ARBA00022801"/>
    </source>
</evidence>
<proteinExistence type="inferred from homology"/>
<dbReference type="InterPro" id="IPR020583">
    <property type="entry name" value="Inositol_monoP_metal-BS"/>
</dbReference>
<evidence type="ECO:0000313" key="10">
    <source>
        <dbReference type="EMBL" id="CAB4971887.1"/>
    </source>
</evidence>
<evidence type="ECO:0000313" key="9">
    <source>
        <dbReference type="EMBL" id="CAB4904073.1"/>
    </source>
</evidence>
<evidence type="ECO:0000256" key="1">
    <source>
        <dbReference type="ARBA" id="ARBA00001033"/>
    </source>
</evidence>
<dbReference type="GO" id="GO:0008934">
    <property type="term" value="F:inositol monophosphate 1-phosphatase activity"/>
    <property type="evidence" value="ECO:0007669"/>
    <property type="project" value="InterPro"/>
</dbReference>
<dbReference type="GO" id="GO:0046872">
    <property type="term" value="F:metal ion binding"/>
    <property type="evidence" value="ECO:0007669"/>
    <property type="project" value="UniProtKB-KW"/>
</dbReference>
<dbReference type="GO" id="GO:0007165">
    <property type="term" value="P:signal transduction"/>
    <property type="evidence" value="ECO:0007669"/>
    <property type="project" value="TreeGrafter"/>
</dbReference>
<dbReference type="EMBL" id="CAFBMM010000023">
    <property type="protein sequence ID" value="CAB4904073.1"/>
    <property type="molecule type" value="Genomic_DNA"/>
</dbReference>
<evidence type="ECO:0000256" key="2">
    <source>
        <dbReference type="ARBA" id="ARBA00001946"/>
    </source>
</evidence>
<keyword evidence="5" id="KW-0479">Metal-binding</keyword>
<dbReference type="InterPro" id="IPR033942">
    <property type="entry name" value="IMPase"/>
</dbReference>
<dbReference type="EC" id="3.1.3.25" evidence="4"/>